<dbReference type="GeneID" id="113213476"/>
<evidence type="ECO:0000256" key="1">
    <source>
        <dbReference type="SAM" id="SignalP"/>
    </source>
</evidence>
<accession>A0A6J1T4W1</accession>
<feature type="chain" id="PRO_5026935096" evidence="1">
    <location>
        <begin position="23"/>
        <end position="194"/>
    </location>
</feature>
<keyword evidence="1" id="KW-0732">Signal</keyword>
<proteinExistence type="predicted"/>
<evidence type="ECO:0000313" key="3">
    <source>
        <dbReference type="RefSeq" id="XP_026288343.1"/>
    </source>
</evidence>
<organism evidence="2 3">
    <name type="scientific">Frankliniella occidentalis</name>
    <name type="common">Western flower thrips</name>
    <name type="synonym">Euthrips occidentalis</name>
    <dbReference type="NCBI Taxonomy" id="133901"/>
    <lineage>
        <taxon>Eukaryota</taxon>
        <taxon>Metazoa</taxon>
        <taxon>Ecdysozoa</taxon>
        <taxon>Arthropoda</taxon>
        <taxon>Hexapoda</taxon>
        <taxon>Insecta</taxon>
        <taxon>Pterygota</taxon>
        <taxon>Neoptera</taxon>
        <taxon>Paraneoptera</taxon>
        <taxon>Thysanoptera</taxon>
        <taxon>Terebrantia</taxon>
        <taxon>Thripoidea</taxon>
        <taxon>Thripidae</taxon>
        <taxon>Frankliniella</taxon>
    </lineage>
</organism>
<dbReference type="AlphaFoldDB" id="A0A6J1T4W1"/>
<feature type="signal peptide" evidence="1">
    <location>
        <begin position="1"/>
        <end position="22"/>
    </location>
</feature>
<dbReference type="RefSeq" id="XP_026288343.1">
    <property type="nucleotide sequence ID" value="XM_026432558.2"/>
</dbReference>
<evidence type="ECO:0000313" key="2">
    <source>
        <dbReference type="Proteomes" id="UP000504606"/>
    </source>
</evidence>
<keyword evidence="2" id="KW-1185">Reference proteome</keyword>
<dbReference type="KEGG" id="foc:113213476"/>
<name>A0A6J1T4W1_FRAOC</name>
<protein>
    <submittedName>
        <fullName evidence="3">Uncharacterized protein LOC113213476</fullName>
    </submittedName>
</protein>
<gene>
    <name evidence="3" type="primary">LOC113213476</name>
</gene>
<reference evidence="3" key="1">
    <citation type="submission" date="2025-08" db="UniProtKB">
        <authorList>
            <consortium name="RefSeq"/>
        </authorList>
    </citation>
    <scope>IDENTIFICATION</scope>
    <source>
        <tissue evidence="3">Whole organism</tissue>
    </source>
</reference>
<sequence>MQSLLVLLGLFALTAPLRTALAIPTTDHKLQDADKAVVSRVDFAAHHKAIELLMCTAEECNKLAVNGAATGGAMSYSFYTGCNAQGAGHCHLNRTISPIDNKPLSAGPVQFVTMRLPKLWAVWLDGHLRQALVLPAPVCSDKLKIKPAHGNDMPVSFSTVKTEKFEKEDAYAGLELPSSAKVIADTLVEIITCS</sequence>
<dbReference type="Proteomes" id="UP000504606">
    <property type="component" value="Unplaced"/>
</dbReference>